<dbReference type="InterPro" id="IPR018666">
    <property type="entry name" value="DUF2125"/>
</dbReference>
<evidence type="ECO:0000256" key="1">
    <source>
        <dbReference type="SAM" id="Phobius"/>
    </source>
</evidence>
<keyword evidence="1" id="KW-0472">Membrane</keyword>
<dbReference type="Pfam" id="PF09898">
    <property type="entry name" value="DUF2125"/>
    <property type="match status" value="1"/>
</dbReference>
<organism evidence="2 3">
    <name type="scientific">Maricaulis salignorans</name>
    <dbReference type="NCBI Taxonomy" id="144026"/>
    <lineage>
        <taxon>Bacteria</taxon>
        <taxon>Pseudomonadati</taxon>
        <taxon>Pseudomonadota</taxon>
        <taxon>Alphaproteobacteria</taxon>
        <taxon>Maricaulales</taxon>
        <taxon>Maricaulaceae</taxon>
        <taxon>Maricaulis</taxon>
    </lineage>
</organism>
<gene>
    <name evidence="2" type="ORF">SAMN04488568_11647</name>
</gene>
<evidence type="ECO:0000313" key="3">
    <source>
        <dbReference type="Proteomes" id="UP000199759"/>
    </source>
</evidence>
<evidence type="ECO:0000313" key="2">
    <source>
        <dbReference type="EMBL" id="SDM62940.1"/>
    </source>
</evidence>
<accession>A0A1G9USS5</accession>
<protein>
    <recommendedName>
        <fullName evidence="4">DUF2125 domain-containing protein</fullName>
    </recommendedName>
</protein>
<reference evidence="2 3" key="1">
    <citation type="submission" date="2016-10" db="EMBL/GenBank/DDBJ databases">
        <authorList>
            <person name="de Groot N.N."/>
        </authorList>
    </citation>
    <scope>NUCLEOTIDE SEQUENCE [LARGE SCALE GENOMIC DNA]</scope>
    <source>
        <strain evidence="2 3">DSM 16077</strain>
    </source>
</reference>
<dbReference type="OrthoDB" id="7625707at2"/>
<feature type="transmembrane region" description="Helical" evidence="1">
    <location>
        <begin position="7"/>
        <end position="26"/>
    </location>
</feature>
<dbReference type="Proteomes" id="UP000199759">
    <property type="component" value="Unassembled WGS sequence"/>
</dbReference>
<dbReference type="AlphaFoldDB" id="A0A1G9USS5"/>
<keyword evidence="1" id="KW-0812">Transmembrane</keyword>
<name>A0A1G9USS5_9PROT</name>
<keyword evidence="1" id="KW-1133">Transmembrane helix</keyword>
<evidence type="ECO:0008006" key="4">
    <source>
        <dbReference type="Google" id="ProtNLM"/>
    </source>
</evidence>
<keyword evidence="3" id="KW-1185">Reference proteome</keyword>
<proteinExistence type="predicted"/>
<dbReference type="RefSeq" id="WP_091771044.1">
    <property type="nucleotide sequence ID" value="NZ_FNHG01000016.1"/>
</dbReference>
<dbReference type="EMBL" id="FNHG01000016">
    <property type="protein sequence ID" value="SDM62940.1"/>
    <property type="molecule type" value="Genomic_DNA"/>
</dbReference>
<dbReference type="STRING" id="144026.SAMN04488568_11647"/>
<sequence>MSIPKRFLFPVLGILVVLVLYTAYWLHAKSTIEREVGVWIARQESAGYLIEQERVRVTGFPYRFQVELTAPRMQAPQSDGGWNARLEMLKAHALFYDFRHWIIEFDGPLWLEYDAETPTSLEIDAELALVSLASNDRGVTVRIGAEFNDMRIATRSGRAPGLEAVESLLFSGVVAEDDTLRLRLEATGLSASPTVISPEIERAFGNSADLARMDLTVTQWATLAIDADAAAWSRAGGQLLIAESALEWGPAQLSGVGEFTLDASAEPDGRLSLHITDPDALADALVQARLVPTENEQALRLAAMMAPRGPDGVALPFRIRDGGVYLGPVRLGDLEN</sequence>